<dbReference type="PANTHER" id="PTHR42783">
    <property type="entry name" value="GLUTAMATE SYNTHASE [NADPH] SMALL CHAIN"/>
    <property type="match status" value="1"/>
</dbReference>
<organism evidence="3 4">
    <name type="scientific">Sulfobacillus benefaciens</name>
    <dbReference type="NCBI Taxonomy" id="453960"/>
    <lineage>
        <taxon>Bacteria</taxon>
        <taxon>Bacillati</taxon>
        <taxon>Bacillota</taxon>
        <taxon>Clostridia</taxon>
        <taxon>Eubacteriales</taxon>
        <taxon>Clostridiales Family XVII. Incertae Sedis</taxon>
        <taxon>Sulfobacillus</taxon>
    </lineage>
</organism>
<dbReference type="Proteomes" id="UP000242972">
    <property type="component" value="Unassembled WGS sequence"/>
</dbReference>
<dbReference type="SUPFAM" id="SSF51971">
    <property type="entry name" value="Nucleotide-binding domain"/>
    <property type="match status" value="2"/>
</dbReference>
<gene>
    <name evidence="3" type="ORF">C7B46_03080</name>
</gene>
<feature type="domain" description="Dihydroprymidine dehydrogenase" evidence="2">
    <location>
        <begin position="9"/>
        <end position="116"/>
    </location>
</feature>
<dbReference type="PANTHER" id="PTHR42783:SF3">
    <property type="entry name" value="GLUTAMATE SYNTHASE [NADPH] SMALL CHAIN-RELATED"/>
    <property type="match status" value="1"/>
</dbReference>
<dbReference type="EMBL" id="PXYW01000005">
    <property type="protein sequence ID" value="PSR34910.1"/>
    <property type="molecule type" value="Genomic_DNA"/>
</dbReference>
<proteinExistence type="predicted"/>
<evidence type="ECO:0000259" key="1">
    <source>
        <dbReference type="Pfam" id="PF07992"/>
    </source>
</evidence>
<dbReference type="SUPFAM" id="SSF46548">
    <property type="entry name" value="alpha-helical ferredoxin"/>
    <property type="match status" value="1"/>
</dbReference>
<protein>
    <submittedName>
        <fullName evidence="3">Glutamate synthase</fullName>
    </submittedName>
</protein>
<dbReference type="Pfam" id="PF07992">
    <property type="entry name" value="Pyr_redox_2"/>
    <property type="match status" value="1"/>
</dbReference>
<dbReference type="AlphaFoldDB" id="A0A2T2XK92"/>
<dbReference type="Pfam" id="PF14691">
    <property type="entry name" value="Fer4_20"/>
    <property type="match status" value="1"/>
</dbReference>
<dbReference type="GO" id="GO:0016491">
    <property type="term" value="F:oxidoreductase activity"/>
    <property type="evidence" value="ECO:0007669"/>
    <property type="project" value="InterPro"/>
</dbReference>
<comment type="caution">
    <text evidence="3">The sequence shown here is derived from an EMBL/GenBank/DDBJ whole genome shotgun (WGS) entry which is preliminary data.</text>
</comment>
<dbReference type="Gene3D" id="3.50.50.60">
    <property type="entry name" value="FAD/NAD(P)-binding domain"/>
    <property type="match status" value="2"/>
</dbReference>
<dbReference type="Gene3D" id="1.10.1060.10">
    <property type="entry name" value="Alpha-helical ferredoxin"/>
    <property type="match status" value="1"/>
</dbReference>
<dbReference type="InterPro" id="IPR028261">
    <property type="entry name" value="DPD_II"/>
</dbReference>
<reference evidence="3 4" key="1">
    <citation type="journal article" date="2014" name="BMC Genomics">
        <title>Comparison of environmental and isolate Sulfobacillus genomes reveals diverse carbon, sulfur, nitrogen, and hydrogen metabolisms.</title>
        <authorList>
            <person name="Justice N.B."/>
            <person name="Norman A."/>
            <person name="Brown C.T."/>
            <person name="Singh A."/>
            <person name="Thomas B.C."/>
            <person name="Banfield J.F."/>
        </authorList>
    </citation>
    <scope>NUCLEOTIDE SEQUENCE [LARGE SCALE GENOMIC DNA]</scope>
    <source>
        <strain evidence="3">AMDSBA4</strain>
    </source>
</reference>
<dbReference type="InterPro" id="IPR036188">
    <property type="entry name" value="FAD/NAD-bd_sf"/>
</dbReference>
<evidence type="ECO:0000313" key="4">
    <source>
        <dbReference type="Proteomes" id="UP000242972"/>
    </source>
</evidence>
<sequence length="444" mass="48096">MAIELHQDSRFQEVVPPLSPKEAMEEANRCYYCYDAPCIKACPTGIDIPVFIRQIATGDLEASARTILDANILGATCARICPTEALCEGGCVRNEDSRPVSIGRLQRVATDHARTANVPDLPPLPVRGRGRVSVVGAGPAGLGAAAVLCRMGYHVDIYDEKDEGGGLDTFGIVSYREPIAVSLWEVSLVKKMGATFHFGVRIGRDLEWTQLRSQSDAVIVAVGLGRVPRLEIPGEDLPGVWDALDLVEATKTQPLDDISLGKRVVVVGAGNTAVDAATCANRLGAEEVTVLYRRGQDAMPAYQYEYVFAKQDGVIYRWWTVPVEILGHGRVEALRCLRTRAAEGKETDRRATLEVIPDSEFIMPVDAVIRAIGQEKPLNLWEAIGAQTQNNRVVVDPETFETSVRGVYAIGDCLAKPGEATVVGAVADGKQAAWAIHRQLAKVV</sequence>
<dbReference type="PRINTS" id="PR00419">
    <property type="entry name" value="ADXRDTASE"/>
</dbReference>
<accession>A0A2T2XK92</accession>
<name>A0A2T2XK92_9FIRM</name>
<dbReference type="GO" id="GO:0051536">
    <property type="term" value="F:iron-sulfur cluster binding"/>
    <property type="evidence" value="ECO:0007669"/>
    <property type="project" value="InterPro"/>
</dbReference>
<dbReference type="InterPro" id="IPR023753">
    <property type="entry name" value="FAD/NAD-binding_dom"/>
</dbReference>
<feature type="domain" description="FAD/NAD(P)-binding" evidence="1">
    <location>
        <begin position="131"/>
        <end position="429"/>
    </location>
</feature>
<evidence type="ECO:0000313" key="3">
    <source>
        <dbReference type="EMBL" id="PSR34910.1"/>
    </source>
</evidence>
<dbReference type="InterPro" id="IPR009051">
    <property type="entry name" value="Helical_ferredxn"/>
</dbReference>
<evidence type="ECO:0000259" key="2">
    <source>
        <dbReference type="Pfam" id="PF14691"/>
    </source>
</evidence>